<dbReference type="RefSeq" id="WP_357987392.1">
    <property type="nucleotide sequence ID" value="NZ_JBFAIH010000032.1"/>
</dbReference>
<evidence type="ECO:0000313" key="2">
    <source>
        <dbReference type="Proteomes" id="UP001551658"/>
    </source>
</evidence>
<gene>
    <name evidence="1" type="ORF">AB0H72_33375</name>
</gene>
<sequence length="102" mass="11448">MSESIELAFLVRRLIDEDQAKSVMASIDGLLREQGLRDDVTMGWSILNDLGWMVGGESLHPFPVSRADVWCSAFEQTFQQCVSAVAPDADIRVKWGDPYEGW</sequence>
<dbReference type="Proteomes" id="UP001551658">
    <property type="component" value="Unassembled WGS sequence"/>
</dbReference>
<protein>
    <submittedName>
        <fullName evidence="1">Uncharacterized protein</fullName>
    </submittedName>
</protein>
<reference evidence="1 2" key="1">
    <citation type="submission" date="2024-06" db="EMBL/GenBank/DDBJ databases">
        <title>The Natural Products Discovery Center: Release of the First 8490 Sequenced Strains for Exploring Actinobacteria Biosynthetic Diversity.</title>
        <authorList>
            <person name="Kalkreuter E."/>
            <person name="Kautsar S.A."/>
            <person name="Yang D."/>
            <person name="Bader C.D."/>
            <person name="Teijaro C.N."/>
            <person name="Fluegel L."/>
            <person name="Davis C.M."/>
            <person name="Simpson J.R."/>
            <person name="Lauterbach L."/>
            <person name="Steele A.D."/>
            <person name="Gui C."/>
            <person name="Meng S."/>
            <person name="Li G."/>
            <person name="Viehrig K."/>
            <person name="Ye F."/>
            <person name="Su P."/>
            <person name="Kiefer A.F."/>
            <person name="Nichols A."/>
            <person name="Cepeda A.J."/>
            <person name="Yan W."/>
            <person name="Fan B."/>
            <person name="Jiang Y."/>
            <person name="Adhikari A."/>
            <person name="Zheng C.-J."/>
            <person name="Schuster L."/>
            <person name="Cowan T.M."/>
            <person name="Smanski M.J."/>
            <person name="Chevrette M.G."/>
            <person name="De Carvalho L.P.S."/>
            <person name="Shen B."/>
        </authorList>
    </citation>
    <scope>NUCLEOTIDE SEQUENCE [LARGE SCALE GENOMIC DNA]</scope>
    <source>
        <strain evidence="1 2">NPDC050671</strain>
    </source>
</reference>
<name>A0ABV3FJ04_9NOCA</name>
<proteinExistence type="predicted"/>
<accession>A0ABV3FJ04</accession>
<keyword evidence="2" id="KW-1185">Reference proteome</keyword>
<organism evidence="1 2">
    <name type="scientific">Nocardia fusca</name>
    <dbReference type="NCBI Taxonomy" id="941183"/>
    <lineage>
        <taxon>Bacteria</taxon>
        <taxon>Bacillati</taxon>
        <taxon>Actinomycetota</taxon>
        <taxon>Actinomycetes</taxon>
        <taxon>Mycobacteriales</taxon>
        <taxon>Nocardiaceae</taxon>
        <taxon>Nocardia</taxon>
    </lineage>
</organism>
<evidence type="ECO:0000313" key="1">
    <source>
        <dbReference type="EMBL" id="MEV0367590.1"/>
    </source>
</evidence>
<dbReference type="EMBL" id="JBFAIH010000032">
    <property type="protein sequence ID" value="MEV0367590.1"/>
    <property type="molecule type" value="Genomic_DNA"/>
</dbReference>
<comment type="caution">
    <text evidence="1">The sequence shown here is derived from an EMBL/GenBank/DDBJ whole genome shotgun (WGS) entry which is preliminary data.</text>
</comment>